<evidence type="ECO:0000259" key="7">
    <source>
        <dbReference type="SMART" id="SM01332"/>
    </source>
</evidence>
<dbReference type="Pfam" id="PF02984">
    <property type="entry name" value="Cyclin_C"/>
    <property type="match status" value="1"/>
</dbReference>
<dbReference type="SMART" id="SM01332">
    <property type="entry name" value="Cyclin_C"/>
    <property type="match status" value="1"/>
</dbReference>
<evidence type="ECO:0000256" key="5">
    <source>
        <dbReference type="SAM" id="MobiDB-lite"/>
    </source>
</evidence>
<dbReference type="Gene3D" id="1.10.472.10">
    <property type="entry name" value="Cyclin-like"/>
    <property type="match status" value="2"/>
</dbReference>
<feature type="domain" description="Cyclin C-terminal" evidence="7">
    <location>
        <begin position="206"/>
        <end position="335"/>
    </location>
</feature>
<dbReference type="FunFam" id="1.10.472.10:FF:000001">
    <property type="entry name" value="G2/mitotic-specific cyclin"/>
    <property type="match status" value="1"/>
</dbReference>
<dbReference type="EMBL" id="BMAR01000040">
    <property type="protein sequence ID" value="GFR50659.1"/>
    <property type="molecule type" value="Genomic_DNA"/>
</dbReference>
<feature type="domain" description="Cyclin-like" evidence="6">
    <location>
        <begin position="207"/>
        <end position="300"/>
    </location>
</feature>
<reference evidence="8 9" key="1">
    <citation type="journal article" date="2021" name="Sci. Rep.">
        <title>Genome sequencing of the multicellular alga Astrephomene provides insights into convergent evolution of germ-soma differentiation.</title>
        <authorList>
            <person name="Yamashita S."/>
            <person name="Yamamoto K."/>
            <person name="Matsuzaki R."/>
            <person name="Suzuki S."/>
            <person name="Yamaguchi H."/>
            <person name="Hirooka S."/>
            <person name="Minakuchi Y."/>
            <person name="Miyagishima S."/>
            <person name="Kawachi M."/>
            <person name="Toyoda A."/>
            <person name="Nozaki H."/>
        </authorList>
    </citation>
    <scope>NUCLEOTIDE SEQUENCE [LARGE SCALE GENOMIC DNA]</scope>
    <source>
        <strain evidence="8 9">NIES-4017</strain>
    </source>
</reference>
<dbReference type="PROSITE" id="PS00292">
    <property type="entry name" value="CYCLINS"/>
    <property type="match status" value="1"/>
</dbReference>
<keyword evidence="1" id="KW-0132">Cell division</keyword>
<dbReference type="InterPro" id="IPR036915">
    <property type="entry name" value="Cyclin-like_sf"/>
</dbReference>
<keyword evidence="2 4" id="KW-0195">Cyclin</keyword>
<evidence type="ECO:0000313" key="8">
    <source>
        <dbReference type="EMBL" id="GFR50659.1"/>
    </source>
</evidence>
<feature type="region of interest" description="Disordered" evidence="5">
    <location>
        <begin position="338"/>
        <end position="365"/>
    </location>
</feature>
<evidence type="ECO:0000259" key="6">
    <source>
        <dbReference type="SMART" id="SM00385"/>
    </source>
</evidence>
<dbReference type="SUPFAM" id="SSF47954">
    <property type="entry name" value="Cyclin-like"/>
    <property type="match status" value="2"/>
</dbReference>
<dbReference type="PANTHER" id="PTHR10177">
    <property type="entry name" value="CYCLINS"/>
    <property type="match status" value="1"/>
</dbReference>
<evidence type="ECO:0008006" key="10">
    <source>
        <dbReference type="Google" id="ProtNLM"/>
    </source>
</evidence>
<dbReference type="InterPro" id="IPR013763">
    <property type="entry name" value="Cyclin-like_dom"/>
</dbReference>
<dbReference type="AlphaFoldDB" id="A0AAD3HR14"/>
<comment type="similarity">
    <text evidence="4">Belongs to the cyclin family.</text>
</comment>
<dbReference type="Proteomes" id="UP001054857">
    <property type="component" value="Unassembled WGS sequence"/>
</dbReference>
<gene>
    <name evidence="8" type="ORF">Agub_g12908</name>
</gene>
<evidence type="ECO:0000256" key="4">
    <source>
        <dbReference type="RuleBase" id="RU000383"/>
    </source>
</evidence>
<comment type="caution">
    <text evidence="8">The sequence shown here is derived from an EMBL/GenBank/DDBJ whole genome shotgun (WGS) entry which is preliminary data.</text>
</comment>
<evidence type="ECO:0000256" key="1">
    <source>
        <dbReference type="ARBA" id="ARBA00022618"/>
    </source>
</evidence>
<accession>A0AAD3HR14</accession>
<feature type="domain" description="Cyclin-like" evidence="6">
    <location>
        <begin position="113"/>
        <end position="197"/>
    </location>
</feature>
<dbReference type="SMART" id="SM00385">
    <property type="entry name" value="CYCLIN"/>
    <property type="match status" value="2"/>
</dbReference>
<proteinExistence type="inferred from homology"/>
<evidence type="ECO:0000256" key="2">
    <source>
        <dbReference type="ARBA" id="ARBA00023127"/>
    </source>
</evidence>
<feature type="compositionally biased region" description="Low complexity" evidence="5">
    <location>
        <begin position="352"/>
        <end position="363"/>
    </location>
</feature>
<protein>
    <recommendedName>
        <fullName evidence="10">Cyclin N-terminal domain-containing protein</fullName>
    </recommendedName>
</protein>
<keyword evidence="3" id="KW-0131">Cell cycle</keyword>
<dbReference type="InterPro" id="IPR039361">
    <property type="entry name" value="Cyclin"/>
</dbReference>
<dbReference type="InterPro" id="IPR004367">
    <property type="entry name" value="Cyclin_C-dom"/>
</dbReference>
<keyword evidence="9" id="KW-1185">Reference proteome</keyword>
<dbReference type="GO" id="GO:0051301">
    <property type="term" value="P:cell division"/>
    <property type="evidence" value="ECO:0007669"/>
    <property type="project" value="UniProtKB-KW"/>
</dbReference>
<dbReference type="InterPro" id="IPR006671">
    <property type="entry name" value="Cyclin_N"/>
</dbReference>
<name>A0AAD3HR14_9CHLO</name>
<organism evidence="8 9">
    <name type="scientific">Astrephomene gubernaculifera</name>
    <dbReference type="NCBI Taxonomy" id="47775"/>
    <lineage>
        <taxon>Eukaryota</taxon>
        <taxon>Viridiplantae</taxon>
        <taxon>Chlorophyta</taxon>
        <taxon>core chlorophytes</taxon>
        <taxon>Chlorophyceae</taxon>
        <taxon>CS clade</taxon>
        <taxon>Chlamydomonadales</taxon>
        <taxon>Astrephomenaceae</taxon>
        <taxon>Astrephomene</taxon>
    </lineage>
</organism>
<sequence length="417" mass="44914">MDVNGPGKRGASPCSHGFCGAETSTSGNSGKRCRQLASGHQFVWECAQECKEQPSTGLRRVQSAPIASDSPQQQTWDDLEHWRSREGACCSCPEEMGSVQHEITPAMRTMLVDWLAEVRDEFQLHTETLFLAVAYLDRYLCAKSVQRQRFQLLGLTCLWVAAKFEEVYPPPLHAMLAMAENMYAADDMRAMEKEVLFTLDFGLAVPTSLRFLHYLLQLSPLPQHPSAALSTRRLAEALLELTLLDTAFLLAPPSHVASCAVYLALGLVRHHAGLQGVVLISGAEPLALGDLVKRLSKVLHETASQSQPCALLFRYKAWEGLNGGQALAIAAATANSGNGRAQPAAQPRQNVASRHSATASSSSYRHGMTDQQMHFNTAAVAPAAANVAGGMVASDRCVVNVTAMGSLAQAAAPTACF</sequence>
<evidence type="ECO:0000256" key="3">
    <source>
        <dbReference type="ARBA" id="ARBA00023306"/>
    </source>
</evidence>
<dbReference type="Pfam" id="PF00134">
    <property type="entry name" value="Cyclin_N"/>
    <property type="match status" value="1"/>
</dbReference>
<dbReference type="InterPro" id="IPR048258">
    <property type="entry name" value="Cyclins_cyclin-box"/>
</dbReference>
<evidence type="ECO:0000313" key="9">
    <source>
        <dbReference type="Proteomes" id="UP001054857"/>
    </source>
</evidence>